<evidence type="ECO:0000313" key="21">
    <source>
        <dbReference type="Proteomes" id="UP000013776"/>
    </source>
</evidence>
<dbReference type="InterPro" id="IPR038659">
    <property type="entry name" value="AOX_sf"/>
</dbReference>
<evidence type="ECO:0000256" key="4">
    <source>
        <dbReference type="ARBA" id="ARBA00022660"/>
    </source>
</evidence>
<evidence type="ECO:0000256" key="7">
    <source>
        <dbReference type="ARBA" id="ARBA00022792"/>
    </source>
</evidence>
<proteinExistence type="inferred from homology"/>
<dbReference type="PANTHER" id="PTHR31803:SF3">
    <property type="entry name" value="ALTERNATIVE OXIDASE"/>
    <property type="match status" value="1"/>
</dbReference>
<feature type="binding site" evidence="16">
    <location>
        <position position="211"/>
    </location>
    <ligand>
        <name>Fe cation</name>
        <dbReference type="ChEBI" id="CHEBI:24875"/>
        <label>2</label>
    </ligand>
</feature>
<dbReference type="Gene3D" id="1.20.1260.140">
    <property type="entry name" value="Alternative oxidase"/>
    <property type="match status" value="1"/>
</dbReference>
<feature type="binding site" evidence="16">
    <location>
        <position position="214"/>
    </location>
    <ligand>
        <name>Fe cation</name>
        <dbReference type="ChEBI" id="CHEBI:24875"/>
        <label>2</label>
    </ligand>
</feature>
<evidence type="ECO:0000256" key="14">
    <source>
        <dbReference type="ARBA" id="ARBA00023136"/>
    </source>
</evidence>
<dbReference type="FunFam" id="1.20.1260.140:FF:000002">
    <property type="entry name" value="Alternative oxidase"/>
    <property type="match status" value="1"/>
</dbReference>
<dbReference type="GO" id="GO:0046872">
    <property type="term" value="F:metal ion binding"/>
    <property type="evidence" value="ECO:0007669"/>
    <property type="project" value="UniProtKB-UniRule"/>
</dbReference>
<evidence type="ECO:0000313" key="20">
    <source>
        <dbReference type="EMBL" id="CCG82839.1"/>
    </source>
</evidence>
<keyword evidence="5 17" id="KW-0812">Transmembrane</keyword>
<organism evidence="20 21">
    <name type="scientific">Taphrina deformans (strain PYCC 5710 / ATCC 11124 / CBS 356.35 / IMI 108563 / JCM 9778 / NBRC 8474)</name>
    <name type="common">Peach leaf curl fungus</name>
    <name type="synonym">Lalaria deformans</name>
    <dbReference type="NCBI Taxonomy" id="1097556"/>
    <lineage>
        <taxon>Eukaryota</taxon>
        <taxon>Fungi</taxon>
        <taxon>Dikarya</taxon>
        <taxon>Ascomycota</taxon>
        <taxon>Taphrinomycotina</taxon>
        <taxon>Taphrinomycetes</taxon>
        <taxon>Taphrinales</taxon>
        <taxon>Taphrinaceae</taxon>
        <taxon>Taphrina</taxon>
    </lineage>
</organism>
<keyword evidence="4 17" id="KW-0679">Respiratory chain</keyword>
<evidence type="ECO:0000256" key="3">
    <source>
        <dbReference type="ARBA" id="ARBA00022448"/>
    </source>
</evidence>
<dbReference type="GO" id="GO:0005743">
    <property type="term" value="C:mitochondrial inner membrane"/>
    <property type="evidence" value="ECO:0007669"/>
    <property type="project" value="UniProtKB-SubCell"/>
</dbReference>
<evidence type="ECO:0000256" key="6">
    <source>
        <dbReference type="ARBA" id="ARBA00022723"/>
    </source>
</evidence>
<dbReference type="STRING" id="1097556.R4XAI6"/>
<dbReference type="VEuPathDB" id="FungiDB:TAPDE_002973"/>
<dbReference type="GO" id="GO:0009916">
    <property type="term" value="F:alternative oxidase activity"/>
    <property type="evidence" value="ECO:0007669"/>
    <property type="project" value="UniProtKB-UniRule"/>
</dbReference>
<comment type="subcellular location">
    <subcellularLocation>
        <location evidence="1">Mitochondrion inner membrane</location>
    </subcellularLocation>
</comment>
<accession>R4XAI6</accession>
<reference evidence="20 21" key="1">
    <citation type="journal article" date="2013" name="MBio">
        <title>Genome sequencing of the plant pathogen Taphrina deformans, the causal agent of peach leaf curl.</title>
        <authorList>
            <person name="Cisse O.H."/>
            <person name="Almeida J.M.G.C.F."/>
            <person name="Fonseca A."/>
            <person name="Kumar A.A."/>
            <person name="Salojaervi J."/>
            <person name="Overmyer K."/>
            <person name="Hauser P.M."/>
            <person name="Pagni M."/>
        </authorList>
    </citation>
    <scope>NUCLEOTIDE SEQUENCE [LARGE SCALE GENOMIC DNA]</scope>
    <source>
        <strain evidence="21">PYCC 5710 / ATCC 11124 / CBS 356.35 / IMI 108563 / JCM 9778 / NBRC 8474</strain>
    </source>
</reference>
<keyword evidence="6 16" id="KW-0479">Metal-binding</keyword>
<dbReference type="PIRSF" id="PIRSF005229">
    <property type="entry name" value="AOX"/>
    <property type="match status" value="1"/>
</dbReference>
<keyword evidence="14 17" id="KW-0472">Membrane</keyword>
<evidence type="ECO:0000256" key="2">
    <source>
        <dbReference type="ARBA" id="ARBA00008388"/>
    </source>
</evidence>
<gene>
    <name evidence="20" type="ORF">TAPDE_002973</name>
</gene>
<keyword evidence="13" id="KW-0496">Mitochondrion</keyword>
<feature type="binding site" evidence="16">
    <location>
        <position position="211"/>
    </location>
    <ligand>
        <name>Fe cation</name>
        <dbReference type="ChEBI" id="CHEBI:24875"/>
        <label>1</label>
    </ligand>
</feature>
<dbReference type="GO" id="GO:0098803">
    <property type="term" value="C:respiratory chain complex"/>
    <property type="evidence" value="ECO:0007669"/>
    <property type="project" value="UniProtKB-UniRule"/>
</dbReference>
<keyword evidence="9 17" id="KW-0249">Electron transport</keyword>
<evidence type="ECO:0000256" key="13">
    <source>
        <dbReference type="ARBA" id="ARBA00023128"/>
    </source>
</evidence>
<feature type="region of interest" description="Disordered" evidence="18">
    <location>
        <begin position="248"/>
        <end position="267"/>
    </location>
</feature>
<keyword evidence="10 19" id="KW-1133">Transmembrane helix</keyword>
<dbReference type="CDD" id="cd01053">
    <property type="entry name" value="AOX"/>
    <property type="match status" value="1"/>
</dbReference>
<dbReference type="OrthoDB" id="16906at2759"/>
<feature type="binding site" evidence="16">
    <location>
        <position position="67"/>
    </location>
    <ligand>
        <name>Fe cation</name>
        <dbReference type="ChEBI" id="CHEBI:24875"/>
        <label>1</label>
    </ligand>
</feature>
<keyword evidence="7" id="KW-0999">Mitochondrion inner membrane</keyword>
<dbReference type="Pfam" id="PF01786">
    <property type="entry name" value="AOX"/>
    <property type="match status" value="1"/>
</dbReference>
<comment type="function">
    <text evidence="15">Catalyzes cyanide-resistant oxygen consumption. May increase respiration when the cytochrome respiratory pathway is restricted, or in response to low temperatures.</text>
</comment>
<evidence type="ECO:0000256" key="16">
    <source>
        <dbReference type="PIRSR" id="PIRSR005229-1"/>
    </source>
</evidence>
<keyword evidence="11 17" id="KW-0560">Oxidoreductase</keyword>
<evidence type="ECO:0000256" key="15">
    <source>
        <dbReference type="ARBA" id="ARBA00025285"/>
    </source>
</evidence>
<evidence type="ECO:0000256" key="18">
    <source>
        <dbReference type="SAM" id="MobiDB-lite"/>
    </source>
</evidence>
<evidence type="ECO:0000256" key="10">
    <source>
        <dbReference type="ARBA" id="ARBA00022989"/>
    </source>
</evidence>
<comment type="cofactor">
    <cofactor evidence="16 17">
        <name>Fe cation</name>
        <dbReference type="ChEBI" id="CHEBI:24875"/>
    </cofactor>
    <text evidence="16 17">Binds 2 iron ions per subunit.</text>
</comment>
<feature type="transmembrane region" description="Helical" evidence="19">
    <location>
        <begin position="125"/>
        <end position="144"/>
    </location>
</feature>
<feature type="binding site" evidence="16">
    <location>
        <position position="109"/>
    </location>
    <ligand>
        <name>Fe cation</name>
        <dbReference type="ChEBI" id="CHEBI:24875"/>
        <label>1</label>
    </ligand>
</feature>
<evidence type="ECO:0000256" key="12">
    <source>
        <dbReference type="ARBA" id="ARBA00023004"/>
    </source>
</evidence>
<feature type="binding site" evidence="16">
    <location>
        <position position="106"/>
    </location>
    <ligand>
        <name>Fe cation</name>
        <dbReference type="ChEBI" id="CHEBI:24875"/>
        <label>2</label>
    </ligand>
</feature>
<comment type="similarity">
    <text evidence="2 17">Belongs to the alternative oxidase family.</text>
</comment>
<dbReference type="EC" id="1.-.-.-" evidence="17"/>
<feature type="binding site" evidence="16">
    <location>
        <position position="106"/>
    </location>
    <ligand>
        <name>Fe cation</name>
        <dbReference type="ChEBI" id="CHEBI:24875"/>
        <label>1</label>
    </ligand>
</feature>
<feature type="compositionally biased region" description="Basic and acidic residues" evidence="18">
    <location>
        <begin position="256"/>
        <end position="267"/>
    </location>
</feature>
<dbReference type="GO" id="GO:0010230">
    <property type="term" value="P:alternative respiration"/>
    <property type="evidence" value="ECO:0007669"/>
    <property type="project" value="TreeGrafter"/>
</dbReference>
<name>R4XAI6_TAPDE</name>
<comment type="caution">
    <text evidence="20">The sequence shown here is derived from an EMBL/GenBank/DDBJ whole genome shotgun (WGS) entry which is preliminary data.</text>
</comment>
<dbReference type="InterPro" id="IPR002680">
    <property type="entry name" value="AOX"/>
</dbReference>
<dbReference type="AlphaFoldDB" id="R4XAI6"/>
<evidence type="ECO:0000256" key="19">
    <source>
        <dbReference type="SAM" id="Phobius"/>
    </source>
</evidence>
<keyword evidence="3" id="KW-0813">Transport</keyword>
<evidence type="ECO:0000256" key="8">
    <source>
        <dbReference type="ARBA" id="ARBA00022946"/>
    </source>
</evidence>
<protein>
    <recommendedName>
        <fullName evidence="17">Alternative oxidase</fullName>
        <ecNumber evidence="17">1.-.-.-</ecNumber>
    </recommendedName>
</protein>
<feature type="binding site" evidence="16">
    <location>
        <position position="157"/>
    </location>
    <ligand>
        <name>Fe cation</name>
        <dbReference type="ChEBI" id="CHEBI:24875"/>
        <label>2</label>
    </ligand>
</feature>
<evidence type="ECO:0000256" key="5">
    <source>
        <dbReference type="ARBA" id="ARBA00022692"/>
    </source>
</evidence>
<evidence type="ECO:0000256" key="1">
    <source>
        <dbReference type="ARBA" id="ARBA00004273"/>
    </source>
</evidence>
<evidence type="ECO:0000256" key="9">
    <source>
        <dbReference type="ARBA" id="ARBA00022982"/>
    </source>
</evidence>
<dbReference type="EMBL" id="CAHR02000104">
    <property type="protein sequence ID" value="CCG82839.1"/>
    <property type="molecule type" value="Genomic_DNA"/>
</dbReference>
<dbReference type="Proteomes" id="UP000013776">
    <property type="component" value="Unassembled WGS sequence"/>
</dbReference>
<dbReference type="eggNOG" id="ENOG502QSB5">
    <property type="taxonomic scope" value="Eukaryota"/>
</dbReference>
<evidence type="ECO:0000256" key="11">
    <source>
        <dbReference type="ARBA" id="ARBA00023002"/>
    </source>
</evidence>
<sequence>MEDVTPSHREPRNTSDRVAYMAVKVMRTTFDKFTGYIHDDGPEPASGTVKKTHMNAKQWLRRIIFLESVAGVPGMVGGMLRHLRSIRRFEQDRGWIETLLEEAVNERMHLLTFLAIRQPGIMMRVMIIAAQGIFTNLLFLSYILSPRTVHRFVGYLEEEAVLTYTKCLKQIDAGDLPEWSTQSVPPIAQKYWSLPSDASMRDLILAVRNDEAKHREVNHTLANCEADDPCAFSHRLVSDDGRRVIEPQGLQPQGWERSEVLAKQEKQ</sequence>
<keyword evidence="8" id="KW-0809">Transit peptide</keyword>
<keyword evidence="12 16" id="KW-0408">Iron</keyword>
<keyword evidence="21" id="KW-1185">Reference proteome</keyword>
<evidence type="ECO:0000256" key="17">
    <source>
        <dbReference type="RuleBase" id="RU003779"/>
    </source>
</evidence>
<dbReference type="PANTHER" id="PTHR31803">
    <property type="entry name" value="ALTERNATIVE OXIDASE"/>
    <property type="match status" value="1"/>
</dbReference>